<sequence>MRPCMPHRGRTSGLCRSQPACAGNACYARHNAPPLFPLAFDPWKAPGMTDFAPYDRQSFEREIEQTLVSDMAAFARLSQRSGMHCHALVDAAACGQLDEQRPDEGAIARLAARHPVEATPLFLLTPEADIAGAGPWLIELPVSEDGEAVPALLSDLARVAGLAQALSLMASPLRSTTLAIHLRGWFDGRIPADPTIADDEDAGAVLRWYDPRVGFDMVALWPEADRDAFLSAFTWAGWDAAFTPRGLRCTRSRDPRAAPRPQPMTLGTDLLRAMGVLSHHPRHPSRRAGPNGCHRQRGCGDRTDQGRNAQGGPRFAQLHAQGQPDLWAECWCGLRYGHCRQRVFPDRQCSIRQRSARPSGSGRRPAAGD</sequence>
<dbReference type="Pfam" id="PF13503">
    <property type="entry name" value="DUF4123"/>
    <property type="match status" value="1"/>
</dbReference>
<feature type="region of interest" description="Disordered" evidence="1">
    <location>
        <begin position="280"/>
        <end position="313"/>
    </location>
</feature>
<dbReference type="Proteomes" id="UP000249135">
    <property type="component" value="Unassembled WGS sequence"/>
</dbReference>
<protein>
    <recommendedName>
        <fullName evidence="2">DUF4123 domain-containing protein</fullName>
    </recommendedName>
</protein>
<reference evidence="3 4" key="1">
    <citation type="submission" date="2017-08" db="EMBL/GenBank/DDBJ databases">
        <title>Infants hospitalized years apart are colonized by the same room-sourced microbial strains.</title>
        <authorList>
            <person name="Brooks B."/>
            <person name="Olm M.R."/>
            <person name="Firek B.A."/>
            <person name="Baker R."/>
            <person name="Thomas B.C."/>
            <person name="Morowitz M.J."/>
            <person name="Banfield J.F."/>
        </authorList>
    </citation>
    <scope>NUCLEOTIDE SEQUENCE [LARGE SCALE GENOMIC DNA]</scope>
    <source>
        <strain evidence="3">S2_005_003_R2_41</strain>
    </source>
</reference>
<comment type="caution">
    <text evidence="3">The sequence shown here is derived from an EMBL/GenBank/DDBJ whole genome shotgun (WGS) entry which is preliminary data.</text>
</comment>
<dbReference type="AlphaFoldDB" id="A0A2W5PHU7"/>
<gene>
    <name evidence="3" type="ORF">DI563_26120</name>
</gene>
<organism evidence="3 4">
    <name type="scientific">Variovorax paradoxus</name>
    <dbReference type="NCBI Taxonomy" id="34073"/>
    <lineage>
        <taxon>Bacteria</taxon>
        <taxon>Pseudomonadati</taxon>
        <taxon>Pseudomonadota</taxon>
        <taxon>Betaproteobacteria</taxon>
        <taxon>Burkholderiales</taxon>
        <taxon>Comamonadaceae</taxon>
        <taxon>Variovorax</taxon>
    </lineage>
</organism>
<evidence type="ECO:0000256" key="1">
    <source>
        <dbReference type="SAM" id="MobiDB-lite"/>
    </source>
</evidence>
<accession>A0A2W5PHU7</accession>
<evidence type="ECO:0000313" key="4">
    <source>
        <dbReference type="Proteomes" id="UP000249135"/>
    </source>
</evidence>
<proteinExistence type="predicted"/>
<evidence type="ECO:0000313" key="3">
    <source>
        <dbReference type="EMBL" id="PZQ65006.1"/>
    </source>
</evidence>
<dbReference type="EMBL" id="QFPP01000517">
    <property type="protein sequence ID" value="PZQ65006.1"/>
    <property type="molecule type" value="Genomic_DNA"/>
</dbReference>
<feature type="domain" description="DUF4123" evidence="2">
    <location>
        <begin position="104"/>
        <end position="227"/>
    </location>
</feature>
<name>A0A2W5PHU7_VARPD</name>
<evidence type="ECO:0000259" key="2">
    <source>
        <dbReference type="Pfam" id="PF13503"/>
    </source>
</evidence>
<dbReference type="InterPro" id="IPR025391">
    <property type="entry name" value="DUF4123"/>
</dbReference>